<sequence length="323" mass="35228">MDSEQKVILVTGVTGFVGQQMVQHLTQFSYEVVGVARAAAARLPAALKRNLTEYISCDFTNQAAVDALIREIRPTYVLHLAGQANAAKAWQAPLVTCESNAAGTLNLLEAIRKYSSATKRIVSVGSSHEYTLVSSPPALVETMPTVPASPYGWSKLLQTTICQMYAKSFALPVIVARTFNLIGPGARQGVFGQLINDVVKLEKNHALKNEIQIGNTQIERDFLDVRDAVRAFLLLAISEQPASGQVYNVCSGQSQSIQTLLDCLQQASKRSFHTAVNEVFIRPNEPQTIVGDPGQLQQATGWQRQINLTSSVLDALQFARCLK</sequence>
<accession>A0ABW4JIC8</accession>
<name>A0ABW4JIC8_9BACL</name>
<dbReference type="Proteomes" id="UP001597079">
    <property type="component" value="Unassembled WGS sequence"/>
</dbReference>
<dbReference type="EC" id="4.2.1.47" evidence="2"/>
<dbReference type="SUPFAM" id="SSF51735">
    <property type="entry name" value="NAD(P)-binding Rossmann-fold domains"/>
    <property type="match status" value="1"/>
</dbReference>
<organism evidence="2 3">
    <name type="scientific">Alicyclobacillus fodiniaquatilis</name>
    <dbReference type="NCBI Taxonomy" id="1661150"/>
    <lineage>
        <taxon>Bacteria</taxon>
        <taxon>Bacillati</taxon>
        <taxon>Bacillota</taxon>
        <taxon>Bacilli</taxon>
        <taxon>Bacillales</taxon>
        <taxon>Alicyclobacillaceae</taxon>
        <taxon>Alicyclobacillus</taxon>
    </lineage>
</organism>
<gene>
    <name evidence="2" type="ORF">ACFSB2_15515</name>
</gene>
<dbReference type="Pfam" id="PF16363">
    <property type="entry name" value="GDP_Man_Dehyd"/>
    <property type="match status" value="1"/>
</dbReference>
<reference evidence="3" key="1">
    <citation type="journal article" date="2019" name="Int. J. Syst. Evol. Microbiol.">
        <title>The Global Catalogue of Microorganisms (GCM) 10K type strain sequencing project: providing services to taxonomists for standard genome sequencing and annotation.</title>
        <authorList>
            <consortium name="The Broad Institute Genomics Platform"/>
            <consortium name="The Broad Institute Genome Sequencing Center for Infectious Disease"/>
            <person name="Wu L."/>
            <person name="Ma J."/>
        </authorList>
    </citation>
    <scope>NUCLEOTIDE SEQUENCE [LARGE SCALE GENOMIC DNA]</scope>
    <source>
        <strain evidence="3">CGMCC 1.12286</strain>
    </source>
</reference>
<proteinExistence type="predicted"/>
<dbReference type="InterPro" id="IPR036291">
    <property type="entry name" value="NAD(P)-bd_dom_sf"/>
</dbReference>
<comment type="caution">
    <text evidence="2">The sequence shown here is derived from an EMBL/GenBank/DDBJ whole genome shotgun (WGS) entry which is preliminary data.</text>
</comment>
<dbReference type="EMBL" id="JBHUCX010000044">
    <property type="protein sequence ID" value="MFD1676112.1"/>
    <property type="molecule type" value="Genomic_DNA"/>
</dbReference>
<dbReference type="Gene3D" id="3.40.50.720">
    <property type="entry name" value="NAD(P)-binding Rossmann-like Domain"/>
    <property type="match status" value="1"/>
</dbReference>
<feature type="domain" description="NAD(P)-binding" evidence="1">
    <location>
        <begin position="9"/>
        <end position="310"/>
    </location>
</feature>
<dbReference type="PANTHER" id="PTHR43000">
    <property type="entry name" value="DTDP-D-GLUCOSE 4,6-DEHYDRATASE-RELATED"/>
    <property type="match status" value="1"/>
</dbReference>
<evidence type="ECO:0000259" key="1">
    <source>
        <dbReference type="Pfam" id="PF16363"/>
    </source>
</evidence>
<dbReference type="GO" id="GO:0008446">
    <property type="term" value="F:GDP-mannose 4,6-dehydratase activity"/>
    <property type="evidence" value="ECO:0007669"/>
    <property type="project" value="UniProtKB-EC"/>
</dbReference>
<dbReference type="RefSeq" id="WP_377944005.1">
    <property type="nucleotide sequence ID" value="NZ_JBHUCX010000044.1"/>
</dbReference>
<protein>
    <submittedName>
        <fullName evidence="2">GDP-mannose 4,6-dehydratase</fullName>
        <ecNumber evidence="2">4.2.1.47</ecNumber>
    </submittedName>
</protein>
<evidence type="ECO:0000313" key="3">
    <source>
        <dbReference type="Proteomes" id="UP001597079"/>
    </source>
</evidence>
<keyword evidence="3" id="KW-1185">Reference proteome</keyword>
<dbReference type="Gene3D" id="3.90.25.10">
    <property type="entry name" value="UDP-galactose 4-epimerase, domain 1"/>
    <property type="match status" value="1"/>
</dbReference>
<keyword evidence="2" id="KW-0456">Lyase</keyword>
<evidence type="ECO:0000313" key="2">
    <source>
        <dbReference type="EMBL" id="MFD1676112.1"/>
    </source>
</evidence>
<dbReference type="InterPro" id="IPR016040">
    <property type="entry name" value="NAD(P)-bd_dom"/>
</dbReference>